<name>A0ABV8RL98_9SPHN</name>
<protein>
    <recommendedName>
        <fullName evidence="4">Secreted protein</fullName>
    </recommendedName>
</protein>
<organism evidence="2 3">
    <name type="scientific">Novosphingobium tardum</name>
    <dbReference type="NCBI Taxonomy" id="1538021"/>
    <lineage>
        <taxon>Bacteria</taxon>
        <taxon>Pseudomonadati</taxon>
        <taxon>Pseudomonadota</taxon>
        <taxon>Alphaproteobacteria</taxon>
        <taxon>Sphingomonadales</taxon>
        <taxon>Sphingomonadaceae</taxon>
        <taxon>Novosphingobium</taxon>
    </lineage>
</organism>
<feature type="chain" id="PRO_5046870976" description="Secreted protein" evidence="1">
    <location>
        <begin position="18"/>
        <end position="81"/>
    </location>
</feature>
<proteinExistence type="predicted"/>
<comment type="caution">
    <text evidence="2">The sequence shown here is derived from an EMBL/GenBank/DDBJ whole genome shotgun (WGS) entry which is preliminary data.</text>
</comment>
<dbReference type="EMBL" id="JBHSDR010000003">
    <property type="protein sequence ID" value="MFC4293858.1"/>
    <property type="molecule type" value="Genomic_DNA"/>
</dbReference>
<gene>
    <name evidence="2" type="ORF">ACFO0A_02170</name>
</gene>
<evidence type="ECO:0000313" key="3">
    <source>
        <dbReference type="Proteomes" id="UP001595828"/>
    </source>
</evidence>
<keyword evidence="3" id="KW-1185">Reference proteome</keyword>
<sequence length="81" mass="8970">MLIATSLAMLLAAGVAAEPPAPAVQPAPKEADPLICERQLEPGSLLKKKKVCKRKSEWAEQRRDNRMLIERSQTQRTMSGQ</sequence>
<evidence type="ECO:0008006" key="4">
    <source>
        <dbReference type="Google" id="ProtNLM"/>
    </source>
</evidence>
<dbReference type="Proteomes" id="UP001595828">
    <property type="component" value="Unassembled WGS sequence"/>
</dbReference>
<evidence type="ECO:0000313" key="2">
    <source>
        <dbReference type="EMBL" id="MFC4293858.1"/>
    </source>
</evidence>
<reference evidence="3" key="1">
    <citation type="journal article" date="2019" name="Int. J. Syst. Evol. Microbiol.">
        <title>The Global Catalogue of Microorganisms (GCM) 10K type strain sequencing project: providing services to taxonomists for standard genome sequencing and annotation.</title>
        <authorList>
            <consortium name="The Broad Institute Genomics Platform"/>
            <consortium name="The Broad Institute Genome Sequencing Center for Infectious Disease"/>
            <person name="Wu L."/>
            <person name="Ma J."/>
        </authorList>
    </citation>
    <scope>NUCLEOTIDE SEQUENCE [LARGE SCALE GENOMIC DNA]</scope>
    <source>
        <strain evidence="3">CGMCC 1.12989</strain>
    </source>
</reference>
<evidence type="ECO:0000256" key="1">
    <source>
        <dbReference type="SAM" id="SignalP"/>
    </source>
</evidence>
<feature type="signal peptide" evidence="1">
    <location>
        <begin position="1"/>
        <end position="17"/>
    </location>
</feature>
<dbReference type="RefSeq" id="WP_379537339.1">
    <property type="nucleotide sequence ID" value="NZ_JBHSDR010000003.1"/>
</dbReference>
<keyword evidence="1" id="KW-0732">Signal</keyword>
<accession>A0ABV8RL98</accession>